<protein>
    <submittedName>
        <fullName evidence="1">rRNA biogenesis protein rrp5</fullName>
    </submittedName>
</protein>
<evidence type="ECO:0000313" key="2">
    <source>
        <dbReference type="Proteomes" id="UP001320706"/>
    </source>
</evidence>
<organism evidence="1 2">
    <name type="scientific">Zalaria obscura</name>
    <dbReference type="NCBI Taxonomy" id="2024903"/>
    <lineage>
        <taxon>Eukaryota</taxon>
        <taxon>Fungi</taxon>
        <taxon>Dikarya</taxon>
        <taxon>Ascomycota</taxon>
        <taxon>Pezizomycotina</taxon>
        <taxon>Dothideomycetes</taxon>
        <taxon>Dothideomycetidae</taxon>
        <taxon>Dothideales</taxon>
        <taxon>Zalariaceae</taxon>
        <taxon>Zalaria</taxon>
    </lineage>
</organism>
<accession>A0ACC3SN88</accession>
<gene>
    <name evidence="1" type="primary">RRP5</name>
    <name evidence="1" type="ORF">M8818_000565</name>
</gene>
<sequence>MASEKRKAVAAERPAKRSRNEHASENAGNAKPAKAVNGSGNNEPERKAVTTSILQSEERAFPRGGASVLTPLEHKQIKLEAERDVLFEQSGKKKPKSDLYSDDEQADASAETTRPNKKRRKSGKGKAGDAEDVGPQIKIQGLSYKTISVGSMVLGQVTQITSRDVALALPNNLTGYIPLTAISEKVNQKIEALLAGDEEEEKEEDEEDDDIDLNSLFHIGQYLRAYVTSTGEDTMVNGLRKNKKHIELSVNPRQTNTGLSASDIVVNTAIQASVRSVEDHGLVMDLGLEDQSVRGFVSKKEFGKQQEMSQVQEGQVFLCAVTGLASNNKVLKLSADPVRNANTAQSLSQAPTVDVFLPGTTVDVLVTESGRGGLAGKIMGMLDATADVLHSGAGGRTKDISEKYKIGSKVKARVICTFPNAENKKVGISLLDHITGLRSALPTGKGAVKGLQPSAFVEEARVTQVEPHNALYLDLGIPGCPGFAHISRLSDKKIDSLAESSGSFRLESTHRARVLGFNPMDGVYNVSLEQKVLDQPFLRLEDIEVGAVVKGTVEKLILGAKGVTGVLVNLSEGISGLVPEPHMSDVHLQHPEKRFREGFPVTARVLSVDFEKRQIRLTLKKTLLNSETAIWKSYDTISEGAESVGTIINIHQKGAVVQFYGDIRAWLPVAEMSEAYIQDPTQHFRIGQTVAVHAISVEPEAGQMKVSCKDASAFGKEQQEAWEQLKNGQLVNATVTEKSSETVTLDIEGADLKATLRVAHMADGSQQKCQSALKQIRVGQKLTDLVVVEKLNRRHLVILSNKPSLVKAAKAGTIIATLADLKEGQEVSGFVRNVTPEGVYVEFTGGLVGLLPKSQIPLDKIALPAFGLRKDQSISSWVLSVDAARQRFVLTQREAKPEASDAPKQSSIANESVVNPVDGASASIADFTLGKLTQARIVSVKDTQINVQLADNIQGRIDVSEAFDAWEDIKDRKHPLQKFKPKQVIPVRILGVHDARNHRFLPITHRQSRIPVFELTAKVKSELQSDSDVLRLDKVEVGSSWVAFVNNIDDKCLWVNLSPNVRGRIDLMDLTEDVSLLQDLSKNFPVGSAIRVRVKHVDATANRLDLTATSASTAPVTLQTLTKGAILPGKVTKVTERNIIVQLSDSVSGAVTLTELADDYTEANPTNYSKNDILRVCVVDIDIPNKRVFLSLRPSKVLSSSLPVEDPQITSIPQLKVNDVLRGFVKAVTDKGVIVNLGPRVDAFVRVSDLSDAYIKDWKSAFQVDQLVKGRITATDAALNHVQMSLKASHVDKNFVPPLTFADLKPGQIVTGRVRKVEEFGVFIDVDNSMPRVSGLCHRSQIADTKVDDVKALYDEGDLVKAKVVYVDNEKRRISFGLKASYFKDDEDSDEEMEDDDEAEVDDASEEEDESDGGIDLSAVQDLAEDVADESSADEMDVDAAPSKPVTGLTTTGFDWTASNLDDSKYASESEAEIAPKKKKKRAAIQEDLTGDLDAHGPRSVSDFERLLLSSPNSAALWIEYMAFQLRLSEVDQAREIARRALRTIHIRAQDEKRDVWIALLNLEVSFGSAESVEEVFKEAVQLQDAYTMHERMARIWEQAGKPDEAERTWEAMAGKKEFRAAKELWVEFASFLFRREKQSAARALLQRGMQSVIPQEHRLLTARFAGLEFKEQNGDAERGRTIFEGIVAEWPKWTQGWDMWVDLEKARVAADGEDAKDRVRALYERLAKLKMKKRRARFVFKKWLEFEEKEGDAKKVERVKAIATEYVENMKGGDDGGDEE</sequence>
<proteinExistence type="predicted"/>
<evidence type="ECO:0000313" key="1">
    <source>
        <dbReference type="EMBL" id="KAK8220149.1"/>
    </source>
</evidence>
<reference evidence="1" key="1">
    <citation type="submission" date="2024-02" db="EMBL/GenBank/DDBJ databases">
        <title>Metagenome Assembled Genome of Zalaria obscura JY119.</title>
        <authorList>
            <person name="Vighnesh L."/>
            <person name="Jagadeeshwari U."/>
            <person name="Venkata Ramana C."/>
            <person name="Sasikala C."/>
        </authorList>
    </citation>
    <scope>NUCLEOTIDE SEQUENCE</scope>
    <source>
        <strain evidence="1">JY119</strain>
    </source>
</reference>
<keyword evidence="2" id="KW-1185">Reference proteome</keyword>
<name>A0ACC3SN88_9PEZI</name>
<comment type="caution">
    <text evidence="1">The sequence shown here is derived from an EMBL/GenBank/DDBJ whole genome shotgun (WGS) entry which is preliminary data.</text>
</comment>
<dbReference type="EMBL" id="JAMKPW020000002">
    <property type="protein sequence ID" value="KAK8220149.1"/>
    <property type="molecule type" value="Genomic_DNA"/>
</dbReference>
<dbReference type="Proteomes" id="UP001320706">
    <property type="component" value="Unassembled WGS sequence"/>
</dbReference>